<gene>
    <name evidence="1" type="ORF">PHMEG_00025220</name>
</gene>
<proteinExistence type="predicted"/>
<keyword evidence="2" id="KW-1185">Reference proteome</keyword>
<name>A0A225VF41_9STRA</name>
<evidence type="ECO:0000313" key="1">
    <source>
        <dbReference type="EMBL" id="OWZ03110.1"/>
    </source>
</evidence>
<reference evidence="2" key="1">
    <citation type="submission" date="2017-03" db="EMBL/GenBank/DDBJ databases">
        <title>Phytopthora megakarya and P. palmivora, two closely related causual agents of cacao black pod achieved similar genome size and gene model numbers by different mechanisms.</title>
        <authorList>
            <person name="Ali S."/>
            <person name="Shao J."/>
            <person name="Larry D.J."/>
            <person name="Kronmiller B."/>
            <person name="Shen D."/>
            <person name="Strem M.D."/>
            <person name="Melnick R.L."/>
            <person name="Guiltinan M.J."/>
            <person name="Tyler B.M."/>
            <person name="Meinhardt L.W."/>
            <person name="Bailey B.A."/>
        </authorList>
    </citation>
    <scope>NUCLEOTIDE SEQUENCE [LARGE SCALE GENOMIC DNA]</scope>
    <source>
        <strain evidence="2">zdho120</strain>
    </source>
</reference>
<evidence type="ECO:0000313" key="2">
    <source>
        <dbReference type="Proteomes" id="UP000198211"/>
    </source>
</evidence>
<protein>
    <recommendedName>
        <fullName evidence="3">Bzip transcription factor</fullName>
    </recommendedName>
</protein>
<evidence type="ECO:0008006" key="3">
    <source>
        <dbReference type="Google" id="ProtNLM"/>
    </source>
</evidence>
<accession>A0A225VF41</accession>
<comment type="caution">
    <text evidence="1">The sequence shown here is derived from an EMBL/GenBank/DDBJ whole genome shotgun (WGS) entry which is preliminary data.</text>
</comment>
<organism evidence="1 2">
    <name type="scientific">Phytophthora megakarya</name>
    <dbReference type="NCBI Taxonomy" id="4795"/>
    <lineage>
        <taxon>Eukaryota</taxon>
        <taxon>Sar</taxon>
        <taxon>Stramenopiles</taxon>
        <taxon>Oomycota</taxon>
        <taxon>Peronosporomycetes</taxon>
        <taxon>Peronosporales</taxon>
        <taxon>Peronosporaceae</taxon>
        <taxon>Phytophthora</taxon>
    </lineage>
</organism>
<dbReference type="AlphaFoldDB" id="A0A225VF41"/>
<dbReference type="Proteomes" id="UP000198211">
    <property type="component" value="Unassembled WGS sequence"/>
</dbReference>
<dbReference type="EMBL" id="NBNE01005722">
    <property type="protein sequence ID" value="OWZ03110.1"/>
    <property type="molecule type" value="Genomic_DNA"/>
</dbReference>
<sequence length="285" mass="32614">MSSRSASKPKPHADTSSASTTGFIQLLKTRADAPNTINLTNAAVVAEDLIRRRRRSYQRKYRQKQRNYTEDLEYGVRKIHEEIVLLQKELQYVTMGFSRSQTLWSAVTNYFRLFRRGFRSPTDTDYWCVLNVLESFMSSNVNDGFMCGPKAILSKWMLFSLCFDDVNVDLHRLEVGPLKNSVVSTVITRITISDSTLHLIFPHLVNGDPGGYITSLSRKLLGQRLVVRCSVTFEWDDTSNRIIKMQSKSDLLTPILRVLGNLEDVSRVFEGAFVTPNCSWPRFLD</sequence>